<evidence type="ECO:0000259" key="1">
    <source>
        <dbReference type="PROSITE" id="PS50943"/>
    </source>
</evidence>
<dbReference type="GO" id="GO:0003677">
    <property type="term" value="F:DNA binding"/>
    <property type="evidence" value="ECO:0007669"/>
    <property type="project" value="InterPro"/>
</dbReference>
<protein>
    <submittedName>
        <fullName evidence="2">Transcriptional regulator, XRE family</fullName>
    </submittedName>
</protein>
<dbReference type="SMART" id="SM00530">
    <property type="entry name" value="HTH_XRE"/>
    <property type="match status" value="1"/>
</dbReference>
<dbReference type="PROSITE" id="PS50943">
    <property type="entry name" value="HTH_CROC1"/>
    <property type="match status" value="1"/>
</dbReference>
<dbReference type="InterPro" id="IPR010982">
    <property type="entry name" value="Lambda_DNA-bd_dom_sf"/>
</dbReference>
<dbReference type="HOGENOM" id="CLU_066192_30_1_4"/>
<dbReference type="EMBL" id="CM000832">
    <property type="protein sequence ID" value="EET10001.1"/>
    <property type="molecule type" value="Genomic_DNA"/>
</dbReference>
<dbReference type="CDD" id="cd00093">
    <property type="entry name" value="HTH_XRE"/>
    <property type="match status" value="1"/>
</dbReference>
<dbReference type="Pfam" id="PF13560">
    <property type="entry name" value="HTH_31"/>
    <property type="match status" value="1"/>
</dbReference>
<dbReference type="InterPro" id="IPR001387">
    <property type="entry name" value="Cro/C1-type_HTH"/>
</dbReference>
<dbReference type="Gene3D" id="1.10.260.40">
    <property type="entry name" value="lambda repressor-like DNA-binding domains"/>
    <property type="match status" value="1"/>
</dbReference>
<sequence length="85" mass="9795">MTHPLHEPRYQRIAALLTELRKARGLLQQDVADRIGRPQGFVSKVESGSRRLDVIELLDFLHALEADPHEFIDRLLEQPMSSLPR</sequence>
<dbReference type="Proteomes" id="UP000001812">
    <property type="component" value="Chromosome I"/>
</dbReference>
<name>A0A0E1WCC0_BURPE</name>
<accession>A0A0E1WCC0</accession>
<gene>
    <name evidence="2" type="ORF">BURPS1710A_4186</name>
</gene>
<feature type="domain" description="HTH cro/C1-type" evidence="1">
    <location>
        <begin position="17"/>
        <end position="71"/>
    </location>
</feature>
<evidence type="ECO:0000313" key="2">
    <source>
        <dbReference type="EMBL" id="EET10001.1"/>
    </source>
</evidence>
<dbReference type="SUPFAM" id="SSF47413">
    <property type="entry name" value="lambda repressor-like DNA-binding domains"/>
    <property type="match status" value="1"/>
</dbReference>
<proteinExistence type="predicted"/>
<organism evidence="2">
    <name type="scientific">Burkholderia pseudomallei 1710a</name>
    <dbReference type="NCBI Taxonomy" id="320371"/>
    <lineage>
        <taxon>Bacteria</taxon>
        <taxon>Pseudomonadati</taxon>
        <taxon>Pseudomonadota</taxon>
        <taxon>Betaproteobacteria</taxon>
        <taxon>Burkholderiales</taxon>
        <taxon>Burkholderiaceae</taxon>
        <taxon>Burkholderia</taxon>
        <taxon>pseudomallei group</taxon>
    </lineage>
</organism>
<dbReference type="RefSeq" id="WP_004527865.1">
    <property type="nucleotide sequence ID" value="NZ_CM000832.1"/>
</dbReference>
<reference evidence="2" key="1">
    <citation type="submission" date="2009-05" db="EMBL/GenBank/DDBJ databases">
        <authorList>
            <person name="Harkins D.M."/>
            <person name="DeShazer D."/>
            <person name="Woods D.E."/>
            <person name="Brinkac L.M."/>
            <person name="Brown K.A."/>
            <person name="Hung G.C."/>
            <person name="Tuanyok A."/>
            <person name="Zhang B."/>
            <person name="Nierman W.C."/>
        </authorList>
    </citation>
    <scope>NUCLEOTIDE SEQUENCE [LARGE SCALE GENOMIC DNA]</scope>
    <source>
        <strain evidence="2">1710a</strain>
    </source>
</reference>
<dbReference type="AlphaFoldDB" id="A0A0E1WCC0"/>